<dbReference type="Gene3D" id="2.60.40.10">
    <property type="entry name" value="Immunoglobulins"/>
    <property type="match status" value="1"/>
</dbReference>
<comment type="caution">
    <text evidence="3">The sequence shown here is derived from an EMBL/GenBank/DDBJ whole genome shotgun (WGS) entry which is preliminary data.</text>
</comment>
<dbReference type="NCBIfam" id="TIGR04183">
    <property type="entry name" value="Por_Secre_tail"/>
    <property type="match status" value="1"/>
</dbReference>
<proteinExistence type="predicted"/>
<dbReference type="Pfam" id="PF18962">
    <property type="entry name" value="Por_Secre_tail"/>
    <property type="match status" value="1"/>
</dbReference>
<organism evidence="3 4">
    <name type="scientific">Taibaiella chishuiensis</name>
    <dbReference type="NCBI Taxonomy" id="1434707"/>
    <lineage>
        <taxon>Bacteria</taxon>
        <taxon>Pseudomonadati</taxon>
        <taxon>Bacteroidota</taxon>
        <taxon>Chitinophagia</taxon>
        <taxon>Chitinophagales</taxon>
        <taxon>Chitinophagaceae</taxon>
        <taxon>Taibaiella</taxon>
    </lineage>
</organism>
<gene>
    <name evidence="3" type="ORF">B0I18_101457</name>
</gene>
<dbReference type="InterPro" id="IPR013783">
    <property type="entry name" value="Ig-like_fold"/>
</dbReference>
<accession>A0A2P8DAR1</accession>
<dbReference type="EMBL" id="PYGD01000001">
    <property type="protein sequence ID" value="PSK94302.1"/>
    <property type="molecule type" value="Genomic_DNA"/>
</dbReference>
<name>A0A2P8DAR1_9BACT</name>
<evidence type="ECO:0000313" key="3">
    <source>
        <dbReference type="EMBL" id="PSK94302.1"/>
    </source>
</evidence>
<evidence type="ECO:0000313" key="4">
    <source>
        <dbReference type="Proteomes" id="UP000240572"/>
    </source>
</evidence>
<sequence>MKKIFLSITAFLAAQAALFAQNVQATLTPATSGQNYQAVIRLKNSTGGAITGNISSFTVGIRIPDQGANNPTLDISGLNGATAGGPTSNIAPAVVLGGYAYYLVAPNFNNSPFAMTINQEKDLLGLAFHGTSGTTAIIPSVEMITFQGGNPPGAPAIPNYQMEYYVFISGDKTEINSSFYASASSVGLNNATNPKVVGLNSVPLSVSWLSFTAEKAGDHALLNWATANETNNAGFEVERSADGKTFSKIGFVNTLAVAGNSNEKLAYSFTDSKPLNGDNHYRLKQTDRDGKASYSKTTRVSFGGGVTTSVALYPNPVSGATVRVKGNNISNVAVYNMAGQQIAVPVTYGVTENVLNASGLASGSYTIRVQAEGMVSNHKLVVQH</sequence>
<reference evidence="3 4" key="1">
    <citation type="submission" date="2018-03" db="EMBL/GenBank/DDBJ databases">
        <title>Genomic Encyclopedia of Type Strains, Phase III (KMG-III): the genomes of soil and plant-associated and newly described type strains.</title>
        <authorList>
            <person name="Whitman W."/>
        </authorList>
    </citation>
    <scope>NUCLEOTIDE SEQUENCE [LARGE SCALE GENOMIC DNA]</scope>
    <source>
        <strain evidence="3 4">CGMCC 1.12700</strain>
    </source>
</reference>
<feature type="domain" description="Secretion system C-terminal sorting" evidence="2">
    <location>
        <begin position="312"/>
        <end position="382"/>
    </location>
</feature>
<feature type="chain" id="PRO_5015181756" evidence="1">
    <location>
        <begin position="26"/>
        <end position="384"/>
    </location>
</feature>
<keyword evidence="4" id="KW-1185">Reference proteome</keyword>
<feature type="signal peptide" evidence="1">
    <location>
        <begin position="1"/>
        <end position="25"/>
    </location>
</feature>
<dbReference type="Proteomes" id="UP000240572">
    <property type="component" value="Unassembled WGS sequence"/>
</dbReference>
<keyword evidence="1" id="KW-0732">Signal</keyword>
<dbReference type="AlphaFoldDB" id="A0A2P8DAR1"/>
<dbReference type="OrthoDB" id="652026at2"/>
<dbReference type="RefSeq" id="WP_106521018.1">
    <property type="nucleotide sequence ID" value="NZ_PYGD01000001.1"/>
</dbReference>
<protein>
    <submittedName>
        <fullName evidence="3">Putative secreted protein (Por secretion system target)</fullName>
    </submittedName>
</protein>
<evidence type="ECO:0000259" key="2">
    <source>
        <dbReference type="Pfam" id="PF18962"/>
    </source>
</evidence>
<dbReference type="InterPro" id="IPR026444">
    <property type="entry name" value="Secre_tail"/>
</dbReference>
<evidence type="ECO:0000256" key="1">
    <source>
        <dbReference type="SAM" id="SignalP"/>
    </source>
</evidence>